<keyword evidence="8" id="KW-1185">Reference proteome</keyword>
<dbReference type="Pfam" id="PF01810">
    <property type="entry name" value="LysE"/>
    <property type="match status" value="1"/>
</dbReference>
<proteinExistence type="predicted"/>
<gene>
    <name evidence="7" type="ORF">ACFSTE_01470</name>
</gene>
<feature type="transmembrane region" description="Helical" evidence="6">
    <location>
        <begin position="76"/>
        <end position="94"/>
    </location>
</feature>
<keyword evidence="4 6" id="KW-1133">Transmembrane helix</keyword>
<protein>
    <submittedName>
        <fullName evidence="7">LysE family translocator</fullName>
    </submittedName>
</protein>
<comment type="subcellular location">
    <subcellularLocation>
        <location evidence="1">Cell membrane</location>
        <topology evidence="1">Multi-pass membrane protein</topology>
    </subcellularLocation>
</comment>
<evidence type="ECO:0000256" key="2">
    <source>
        <dbReference type="ARBA" id="ARBA00022475"/>
    </source>
</evidence>
<feature type="transmembrane region" description="Helical" evidence="6">
    <location>
        <begin position="114"/>
        <end position="139"/>
    </location>
</feature>
<evidence type="ECO:0000313" key="8">
    <source>
        <dbReference type="Proteomes" id="UP001597459"/>
    </source>
</evidence>
<feature type="transmembrane region" description="Helical" evidence="6">
    <location>
        <begin position="151"/>
        <end position="174"/>
    </location>
</feature>
<accession>A0ABW5N2Y8</accession>
<feature type="transmembrane region" description="Helical" evidence="6">
    <location>
        <begin position="42"/>
        <end position="64"/>
    </location>
</feature>
<dbReference type="PANTHER" id="PTHR30086:SF20">
    <property type="entry name" value="ARGININE EXPORTER PROTEIN ARGO-RELATED"/>
    <property type="match status" value="1"/>
</dbReference>
<dbReference type="Proteomes" id="UP001597459">
    <property type="component" value="Unassembled WGS sequence"/>
</dbReference>
<dbReference type="InterPro" id="IPR001123">
    <property type="entry name" value="LeuE-type"/>
</dbReference>
<dbReference type="RefSeq" id="WP_368660069.1">
    <property type="nucleotide sequence ID" value="NZ_JBHSJV010000001.1"/>
</dbReference>
<organism evidence="7 8">
    <name type="scientific">Aquimarina hainanensis</name>
    <dbReference type="NCBI Taxonomy" id="1578017"/>
    <lineage>
        <taxon>Bacteria</taxon>
        <taxon>Pseudomonadati</taxon>
        <taxon>Bacteroidota</taxon>
        <taxon>Flavobacteriia</taxon>
        <taxon>Flavobacteriales</taxon>
        <taxon>Flavobacteriaceae</taxon>
        <taxon>Aquimarina</taxon>
    </lineage>
</organism>
<evidence type="ECO:0000313" key="7">
    <source>
        <dbReference type="EMBL" id="MFD2589481.1"/>
    </source>
</evidence>
<keyword evidence="5 6" id="KW-0472">Membrane</keyword>
<evidence type="ECO:0000256" key="5">
    <source>
        <dbReference type="ARBA" id="ARBA00023136"/>
    </source>
</evidence>
<evidence type="ECO:0000256" key="4">
    <source>
        <dbReference type="ARBA" id="ARBA00022989"/>
    </source>
</evidence>
<evidence type="ECO:0000256" key="3">
    <source>
        <dbReference type="ARBA" id="ARBA00022692"/>
    </source>
</evidence>
<dbReference type="EMBL" id="JBHULX010000001">
    <property type="protein sequence ID" value="MFD2589481.1"/>
    <property type="molecule type" value="Genomic_DNA"/>
</dbReference>
<name>A0ABW5N2Y8_9FLAO</name>
<dbReference type="PANTHER" id="PTHR30086">
    <property type="entry name" value="ARGININE EXPORTER PROTEIN ARGO"/>
    <property type="match status" value="1"/>
</dbReference>
<feature type="transmembrane region" description="Helical" evidence="6">
    <location>
        <begin position="6"/>
        <end position="30"/>
    </location>
</feature>
<keyword evidence="3 6" id="KW-0812">Transmembrane</keyword>
<feature type="transmembrane region" description="Helical" evidence="6">
    <location>
        <begin position="186"/>
        <end position="208"/>
    </location>
</feature>
<sequence length="211" mass="23671">MIIETFKLFGVTFIASLIGVIPPGLVNMTVARTCLERGKKNGMLVAIGASVIVFLQALIAILLAKYIFNNPFVNNILLRTGAVVFLLMAIYFFVKAKQKDVKIKVYEHAHRRSFFKGVMMSTINVLPIPYFCAVAAGMSVNGKIEYDSTRVFVFSMAAALGTFATLYAYVVSFLKIEKKTETITKYSNYFMGVLMLLLVIITTIRIIYTWR</sequence>
<evidence type="ECO:0000256" key="6">
    <source>
        <dbReference type="SAM" id="Phobius"/>
    </source>
</evidence>
<keyword evidence="2" id="KW-1003">Cell membrane</keyword>
<comment type="caution">
    <text evidence="7">The sequence shown here is derived from an EMBL/GenBank/DDBJ whole genome shotgun (WGS) entry which is preliminary data.</text>
</comment>
<reference evidence="8" key="1">
    <citation type="journal article" date="2019" name="Int. J. Syst. Evol. Microbiol.">
        <title>The Global Catalogue of Microorganisms (GCM) 10K type strain sequencing project: providing services to taxonomists for standard genome sequencing and annotation.</title>
        <authorList>
            <consortium name="The Broad Institute Genomics Platform"/>
            <consortium name="The Broad Institute Genome Sequencing Center for Infectious Disease"/>
            <person name="Wu L."/>
            <person name="Ma J."/>
        </authorList>
    </citation>
    <scope>NUCLEOTIDE SEQUENCE [LARGE SCALE GENOMIC DNA]</scope>
    <source>
        <strain evidence="8">KCTC 42423</strain>
    </source>
</reference>
<evidence type="ECO:0000256" key="1">
    <source>
        <dbReference type="ARBA" id="ARBA00004651"/>
    </source>
</evidence>